<dbReference type="CDD" id="cd20071">
    <property type="entry name" value="SET_SMYD"/>
    <property type="match status" value="1"/>
</dbReference>
<reference evidence="2" key="1">
    <citation type="submission" date="2023-06" db="EMBL/GenBank/DDBJ databases">
        <title>Genome-scale phylogeny and comparative genomics of the fungal order Sordariales.</title>
        <authorList>
            <consortium name="Lawrence Berkeley National Laboratory"/>
            <person name="Hensen N."/>
            <person name="Bonometti L."/>
            <person name="Westerberg I."/>
            <person name="Brannstrom I.O."/>
            <person name="Guillou S."/>
            <person name="Cros-Aarteil S."/>
            <person name="Calhoun S."/>
            <person name="Haridas S."/>
            <person name="Kuo A."/>
            <person name="Mondo S."/>
            <person name="Pangilinan J."/>
            <person name="Riley R."/>
            <person name="Labutti K."/>
            <person name="Andreopoulos B."/>
            <person name="Lipzen A."/>
            <person name="Chen C."/>
            <person name="Yanf M."/>
            <person name="Daum C."/>
            <person name="Ng V."/>
            <person name="Clum A."/>
            <person name="Steindorff A."/>
            <person name="Ohm R."/>
            <person name="Martin F."/>
            <person name="Silar P."/>
            <person name="Natvig D."/>
            <person name="Lalanne C."/>
            <person name="Gautier V."/>
            <person name="Ament-Velasquez S.L."/>
            <person name="Kruys A."/>
            <person name="Hutchinson M.I."/>
            <person name="Powell A.J."/>
            <person name="Barry K."/>
            <person name="Miller A.N."/>
            <person name="Grigoriev I.V."/>
            <person name="Debuchy R."/>
            <person name="Gladieux P."/>
            <person name="Thoren M.H."/>
            <person name="Johannesson H."/>
        </authorList>
    </citation>
    <scope>NUCLEOTIDE SEQUENCE</scope>
    <source>
        <strain evidence="2">PSN4</strain>
    </source>
</reference>
<dbReference type="Pfam" id="PF00856">
    <property type="entry name" value="SET"/>
    <property type="match status" value="1"/>
</dbReference>
<dbReference type="Proteomes" id="UP001239445">
    <property type="component" value="Unassembled WGS sequence"/>
</dbReference>
<sequence length="411" mass="45509">MWSLLLCVSVAHASILAPLIPEKCPVHAQGSIEAWSRSPICSGKSLSSRYCVFTSSEYNNGHGISVITPPESSLEILGMIQNSNYYTLRHKHHLTQSQPESRSYEVKETPGRGRGVFARQTIPKGQVFLTGFPALLLDQTFETEIAPKMNETERTRLYGAAFEQLPHHQRLSSLATSSGEDGSVYEDIVRTNGFGTGIGTKGKKYSGIFPEIARLNHGCRPNAIVRFSKTRLSIEAITIREIQPGEELTISYIPPDLPTPIRQSLLKTHYFFTCTCALCSSSSSSSSSPSGNESDENRQRINQLRSFLESTRHLQPARDAADELLALAEKEGLDFRMREYLNELMLTFYRLGDLDGAVGYAEEALRRAVELGGNSGGGDGGDEEEGEDEFVRAVRANLDVLRAMRGREREL</sequence>
<dbReference type="SMART" id="SM00317">
    <property type="entry name" value="SET"/>
    <property type="match status" value="1"/>
</dbReference>
<proteinExistence type="predicted"/>
<dbReference type="PROSITE" id="PS50280">
    <property type="entry name" value="SET"/>
    <property type="match status" value="1"/>
</dbReference>
<dbReference type="AlphaFoldDB" id="A0AAJ0F8K2"/>
<comment type="caution">
    <text evidence="2">The sequence shown here is derived from an EMBL/GenBank/DDBJ whole genome shotgun (WGS) entry which is preliminary data.</text>
</comment>
<gene>
    <name evidence="2" type="ORF">QBC47DRAFT_416682</name>
</gene>
<dbReference type="InterPro" id="IPR046341">
    <property type="entry name" value="SET_dom_sf"/>
</dbReference>
<dbReference type="PANTHER" id="PTHR47332:SF6">
    <property type="entry name" value="SET DOMAIN-CONTAINING PROTEIN"/>
    <property type="match status" value="1"/>
</dbReference>
<dbReference type="InterPro" id="IPR011990">
    <property type="entry name" value="TPR-like_helical_dom_sf"/>
</dbReference>
<accession>A0AAJ0F8K2</accession>
<evidence type="ECO:0000313" key="2">
    <source>
        <dbReference type="EMBL" id="KAK1752204.1"/>
    </source>
</evidence>
<name>A0AAJ0F8K2_9PEZI</name>
<protein>
    <recommendedName>
        <fullName evidence="1">SET domain-containing protein</fullName>
    </recommendedName>
</protein>
<dbReference type="Gene3D" id="2.170.270.10">
    <property type="entry name" value="SET domain"/>
    <property type="match status" value="1"/>
</dbReference>
<dbReference type="PANTHER" id="PTHR47332">
    <property type="entry name" value="SET DOMAIN-CONTAINING PROTEIN 5"/>
    <property type="match status" value="1"/>
</dbReference>
<dbReference type="SUPFAM" id="SSF82199">
    <property type="entry name" value="SET domain"/>
    <property type="match status" value="1"/>
</dbReference>
<evidence type="ECO:0000313" key="3">
    <source>
        <dbReference type="Proteomes" id="UP001239445"/>
    </source>
</evidence>
<dbReference type="EMBL" id="MU839840">
    <property type="protein sequence ID" value="KAK1752204.1"/>
    <property type="molecule type" value="Genomic_DNA"/>
</dbReference>
<feature type="domain" description="SET" evidence="1">
    <location>
        <begin position="102"/>
        <end position="253"/>
    </location>
</feature>
<dbReference type="Gene3D" id="1.25.40.10">
    <property type="entry name" value="Tetratricopeptide repeat domain"/>
    <property type="match status" value="1"/>
</dbReference>
<organism evidence="2 3">
    <name type="scientific">Echria macrotheca</name>
    <dbReference type="NCBI Taxonomy" id="438768"/>
    <lineage>
        <taxon>Eukaryota</taxon>
        <taxon>Fungi</taxon>
        <taxon>Dikarya</taxon>
        <taxon>Ascomycota</taxon>
        <taxon>Pezizomycotina</taxon>
        <taxon>Sordariomycetes</taxon>
        <taxon>Sordariomycetidae</taxon>
        <taxon>Sordariales</taxon>
        <taxon>Schizotheciaceae</taxon>
        <taxon>Echria</taxon>
    </lineage>
</organism>
<dbReference type="InterPro" id="IPR001214">
    <property type="entry name" value="SET_dom"/>
</dbReference>
<dbReference type="InterPro" id="IPR053185">
    <property type="entry name" value="SET_domain_protein"/>
</dbReference>
<evidence type="ECO:0000259" key="1">
    <source>
        <dbReference type="PROSITE" id="PS50280"/>
    </source>
</evidence>
<keyword evidence="3" id="KW-1185">Reference proteome</keyword>